<reference evidence="2" key="1">
    <citation type="journal article" date="2017" name="Nature">
        <title>Asgard archaea illuminate the origin of eukaryotic cellular complexity.</title>
        <authorList>
            <person name="Zaremba-Niedzwiedzka K."/>
            <person name="Caceres E.F."/>
            <person name="Saw J.H."/>
            <person name="Backstrom D."/>
            <person name="Juzokaite L."/>
            <person name="Vancaester E."/>
            <person name="Seitz K.W."/>
            <person name="Anantharaman K."/>
            <person name="Starnawski P."/>
            <person name="Kjeldsen K.U."/>
            <person name="Scott M.B."/>
            <person name="Nunoura T."/>
            <person name="Banfield J.F."/>
            <person name="Schramm A."/>
            <person name="Baker B.J."/>
            <person name="Spang A."/>
            <person name="Ettema T.J.G."/>
        </authorList>
    </citation>
    <scope>NUCLEOTIDE SEQUENCE</scope>
    <source>
        <strain evidence="2">LCB_4</strain>
    </source>
</reference>
<dbReference type="EMBL" id="CP091871">
    <property type="protein sequence ID" value="WEU40952.1"/>
    <property type="molecule type" value="Genomic_DNA"/>
</dbReference>
<protein>
    <submittedName>
        <fullName evidence="2">Lsm family RNA-binding protein</fullName>
    </submittedName>
</protein>
<feature type="domain" description="Lsm C-terminal" evidence="1">
    <location>
        <begin position="87"/>
        <end position="140"/>
    </location>
</feature>
<accession>A0AAF0D3E0</accession>
<gene>
    <name evidence="2" type="ORF">OdinLCB4_003330</name>
</gene>
<proteinExistence type="predicted"/>
<dbReference type="InterPro" id="IPR028277">
    <property type="entry name" value="Lsm_C"/>
</dbReference>
<dbReference type="KEGG" id="oyw:OdinLCB4_003330"/>
<name>A0AAF0D3E0_ODILC</name>
<organism evidence="2 3">
    <name type="scientific">Odinarchaeota yellowstonii (strain LCB_4)</name>
    <dbReference type="NCBI Taxonomy" id="1841599"/>
    <lineage>
        <taxon>Archaea</taxon>
        <taxon>Promethearchaeati</taxon>
        <taxon>Candidatus Odinarchaeota</taxon>
        <taxon>Candidatus Odinarchaeia</taxon>
        <taxon>Candidatus Odinarchaeales</taxon>
        <taxon>Candidatus Odinarchaeaceae</taxon>
        <taxon>Candidatus Odinarchaeum</taxon>
    </lineage>
</organism>
<dbReference type="Proteomes" id="UP000186851">
    <property type="component" value="Chromosome"/>
</dbReference>
<evidence type="ECO:0000313" key="3">
    <source>
        <dbReference type="Proteomes" id="UP000186851"/>
    </source>
</evidence>
<dbReference type="InterPro" id="IPR037156">
    <property type="entry name" value="Lsm_C_sf"/>
</dbReference>
<dbReference type="Pfam" id="PF14894">
    <property type="entry name" value="Lsm_C"/>
    <property type="match status" value="1"/>
</dbReference>
<sequence>MAESTAGRKFFRELAMILESSVSVKTESNKTYTGILKGYDPNTLSICLEGVKDETGAQYHKVFLYGGKITELIKSEEPFDLAGLANELQKLFPPGEVKYIEDARLITVLNKIKVTESGVEGTGPLAERVKKVFDAYYSEKQKQ</sequence>
<dbReference type="AlphaFoldDB" id="A0AAF0D3E0"/>
<evidence type="ECO:0000313" key="2">
    <source>
        <dbReference type="EMBL" id="WEU40952.1"/>
    </source>
</evidence>
<reference evidence="2" key="2">
    <citation type="journal article" date="2022" name="Nat. Microbiol.">
        <title>A closed Candidatus Odinarchaeum chromosome exposes Asgard archaeal viruses.</title>
        <authorList>
            <person name="Tamarit D."/>
            <person name="Caceres E.F."/>
            <person name="Krupovic M."/>
            <person name="Nijland R."/>
            <person name="Eme L."/>
            <person name="Robinson N.P."/>
            <person name="Ettema T.J.G."/>
        </authorList>
    </citation>
    <scope>NUCLEOTIDE SEQUENCE</scope>
    <source>
        <strain evidence="2">LCB_4</strain>
    </source>
</reference>
<evidence type="ECO:0000259" key="1">
    <source>
        <dbReference type="Pfam" id="PF14894"/>
    </source>
</evidence>
<dbReference type="SUPFAM" id="SSF50182">
    <property type="entry name" value="Sm-like ribonucleoproteins"/>
    <property type="match status" value="1"/>
</dbReference>
<dbReference type="Gene3D" id="2.30.30.100">
    <property type="match status" value="1"/>
</dbReference>
<dbReference type="Gene3D" id="3.30.310.60">
    <property type="entry name" value="Like-Sm ribonucleoprotein, C-terminal domain"/>
    <property type="match status" value="1"/>
</dbReference>
<dbReference type="InterPro" id="IPR010920">
    <property type="entry name" value="LSM_dom_sf"/>
</dbReference>